<sequence>MHYTKDQIAELDILITYSADNTQQGLKIHSNANEEQINAVERLYYKGLVTTIDGGYLTDLGSKAAEHAQSLLLILAPHHENVAS</sequence>
<name>A0A3B0WTV8_9ZZZZ</name>
<dbReference type="EMBL" id="UOFF01000060">
    <property type="protein sequence ID" value="VAW54552.1"/>
    <property type="molecule type" value="Genomic_DNA"/>
</dbReference>
<dbReference type="InterPro" id="IPR013468">
    <property type="entry name" value="CHP02647"/>
</dbReference>
<reference evidence="1" key="1">
    <citation type="submission" date="2018-06" db="EMBL/GenBank/DDBJ databases">
        <authorList>
            <person name="Zhirakovskaya E."/>
        </authorList>
    </citation>
    <scope>NUCLEOTIDE SEQUENCE</scope>
</reference>
<accession>A0A3B0WTV8</accession>
<proteinExistence type="predicted"/>
<dbReference type="Pfam" id="PF18918">
    <property type="entry name" value="DUF5669"/>
    <property type="match status" value="1"/>
</dbReference>
<dbReference type="AlphaFoldDB" id="A0A3B0WTV8"/>
<gene>
    <name evidence="1" type="ORF">MNBD_GAMMA07-2115</name>
</gene>
<dbReference type="NCBIfam" id="TIGR02647">
    <property type="entry name" value="DNA"/>
    <property type="match status" value="1"/>
</dbReference>
<evidence type="ECO:0008006" key="2">
    <source>
        <dbReference type="Google" id="ProtNLM"/>
    </source>
</evidence>
<protein>
    <recommendedName>
        <fullName evidence="2">DNA-binding protein inhibitor Id-2-related protein</fullName>
    </recommendedName>
</protein>
<evidence type="ECO:0000313" key="1">
    <source>
        <dbReference type="EMBL" id="VAW54552.1"/>
    </source>
</evidence>
<organism evidence="1">
    <name type="scientific">hydrothermal vent metagenome</name>
    <dbReference type="NCBI Taxonomy" id="652676"/>
    <lineage>
        <taxon>unclassified sequences</taxon>
        <taxon>metagenomes</taxon>
        <taxon>ecological metagenomes</taxon>
    </lineage>
</organism>